<feature type="compositionally biased region" description="Polar residues" evidence="10">
    <location>
        <begin position="175"/>
        <end position="193"/>
    </location>
</feature>
<evidence type="ECO:0000256" key="2">
    <source>
        <dbReference type="ARBA" id="ARBA00004300"/>
    </source>
</evidence>
<keyword evidence="7 9" id="KW-0175">Coiled coil</keyword>
<gene>
    <name evidence="11" type="ORF">PRK78_005314</name>
</gene>
<keyword evidence="12" id="KW-1185">Reference proteome</keyword>
<feature type="region of interest" description="Disordered" evidence="10">
    <location>
        <begin position="164"/>
        <end position="203"/>
    </location>
</feature>
<evidence type="ECO:0008006" key="13">
    <source>
        <dbReference type="Google" id="ProtNLM"/>
    </source>
</evidence>
<dbReference type="PANTHER" id="PTHR46507:SF4">
    <property type="entry name" value="SSX FAMILY MEMBER 2 INTERACTING PROTEIN"/>
    <property type="match status" value="1"/>
</dbReference>
<accession>A0AAF0IJX4</accession>
<keyword evidence="5" id="KW-0130">Cell adhesion</keyword>
<dbReference type="InterPro" id="IPR052300">
    <property type="entry name" value="Adhesion_Centrosome_assoc"/>
</dbReference>
<evidence type="ECO:0000256" key="7">
    <source>
        <dbReference type="ARBA" id="ARBA00023054"/>
    </source>
</evidence>
<feature type="coiled-coil region" evidence="9">
    <location>
        <begin position="59"/>
        <end position="142"/>
    </location>
</feature>
<evidence type="ECO:0000256" key="5">
    <source>
        <dbReference type="ARBA" id="ARBA00022889"/>
    </source>
</evidence>
<evidence type="ECO:0000256" key="6">
    <source>
        <dbReference type="ARBA" id="ARBA00022949"/>
    </source>
</evidence>
<protein>
    <recommendedName>
        <fullName evidence="13">NIMA interactive protein</fullName>
    </recommendedName>
</protein>
<evidence type="ECO:0000256" key="3">
    <source>
        <dbReference type="ARBA" id="ARBA00009291"/>
    </source>
</evidence>
<evidence type="ECO:0000256" key="4">
    <source>
        <dbReference type="ARBA" id="ARBA00022490"/>
    </source>
</evidence>
<evidence type="ECO:0000256" key="9">
    <source>
        <dbReference type="SAM" id="Coils"/>
    </source>
</evidence>
<reference evidence="11" key="1">
    <citation type="submission" date="2023-03" db="EMBL/GenBank/DDBJ databases">
        <title>Emydomyces testavorans Genome Sequence.</title>
        <authorList>
            <person name="Hoyer L."/>
        </authorList>
    </citation>
    <scope>NUCLEOTIDE SEQUENCE</scope>
    <source>
        <strain evidence="11">16-2883</strain>
    </source>
</reference>
<dbReference type="PANTHER" id="PTHR46507">
    <property type="entry name" value="AFADIN- AND ALPHA-ACTININ-BINDING PROTEIN"/>
    <property type="match status" value="1"/>
</dbReference>
<evidence type="ECO:0000256" key="8">
    <source>
        <dbReference type="ARBA" id="ARBA00023212"/>
    </source>
</evidence>
<keyword evidence="8" id="KW-0206">Cytoskeleton</keyword>
<proteinExistence type="inferred from homology"/>
<dbReference type="AlphaFoldDB" id="A0AAF0IJX4"/>
<name>A0AAF0IJX4_9EURO</name>
<comment type="similarity">
    <text evidence="3">Belongs to the ADIP family.</text>
</comment>
<dbReference type="GO" id="GO:0007155">
    <property type="term" value="P:cell adhesion"/>
    <property type="evidence" value="ECO:0007669"/>
    <property type="project" value="UniProtKB-KW"/>
</dbReference>
<evidence type="ECO:0000256" key="10">
    <source>
        <dbReference type="SAM" id="MobiDB-lite"/>
    </source>
</evidence>
<evidence type="ECO:0000313" key="11">
    <source>
        <dbReference type="EMBL" id="WEW59833.1"/>
    </source>
</evidence>
<dbReference type="EMBL" id="CP120629">
    <property type="protein sequence ID" value="WEW59833.1"/>
    <property type="molecule type" value="Genomic_DNA"/>
</dbReference>
<feature type="region of interest" description="Disordered" evidence="10">
    <location>
        <begin position="454"/>
        <end position="474"/>
    </location>
</feature>
<dbReference type="Pfam" id="PF11559">
    <property type="entry name" value="ADIP"/>
    <property type="match status" value="1"/>
</dbReference>
<dbReference type="InterPro" id="IPR021622">
    <property type="entry name" value="Afadin/alpha-actinin-bd"/>
</dbReference>
<keyword evidence="4" id="KW-0963">Cytoplasm</keyword>
<comment type="subcellular location">
    <subcellularLocation>
        <location evidence="1">Cell junction</location>
    </subcellularLocation>
    <subcellularLocation>
        <location evidence="2">Cytoplasm</location>
        <location evidence="2">Cytoskeleton</location>
        <location evidence="2">Microtubule organizing center</location>
        <location evidence="2">Centrosome</location>
    </subcellularLocation>
</comment>
<dbReference type="Proteomes" id="UP001219355">
    <property type="component" value="Chromosome 3"/>
</dbReference>
<sequence>MEAHNLDTASDYINNLLLARGLLKNGKPIDFAKPTTVSDGIEGTMTRTINLIHDLVMRRDREAEQHENLANTIRSLRNTEAKQRLEIERLEARVDDLSRSLALTEGQERAFKVNIRNAETTIRMLKEQVQRMKSTVQHIRAQYTTDIRKRDLEMQKLKGRLTERTRGRKDAPGVTTITVTPPSNPTPLGQKSSEGGEGLDTPGYSLRQETTEFLTQLCQSLSDENDALIRLAQDSIRTLKELQGLTESGAKDISQGSDALEVEIDVSMGPVPPYETLSAEMSYVLEQLRALLTNPSFVSLEEVEVRDNEISRLRDGWEKMEGKWKEAVAMMDNWHKRMAGGGDAVNIDELKLGMTLGSSIHQSAPLEESQVSILDDEDDSQSALEDESLDVLNVQQESANAVQRRTVRFAKRDQNILEECSGNEQPKRLPQKVSTDQLLENRTNKAEHARCVFEESSTTKAQKSRPRKETNSKVRPQVGVLSLSFDVFSSLPIVLEPSNYDTPSYWCEAVDCARSRRTAE</sequence>
<evidence type="ECO:0000256" key="1">
    <source>
        <dbReference type="ARBA" id="ARBA00004282"/>
    </source>
</evidence>
<keyword evidence="6" id="KW-0965">Cell junction</keyword>
<evidence type="ECO:0000313" key="12">
    <source>
        <dbReference type="Proteomes" id="UP001219355"/>
    </source>
</evidence>
<organism evidence="11 12">
    <name type="scientific">Emydomyces testavorans</name>
    <dbReference type="NCBI Taxonomy" id="2070801"/>
    <lineage>
        <taxon>Eukaryota</taxon>
        <taxon>Fungi</taxon>
        <taxon>Dikarya</taxon>
        <taxon>Ascomycota</taxon>
        <taxon>Pezizomycotina</taxon>
        <taxon>Eurotiomycetes</taxon>
        <taxon>Eurotiomycetidae</taxon>
        <taxon>Onygenales</taxon>
        <taxon>Nannizziopsiaceae</taxon>
        <taxon>Emydomyces</taxon>
    </lineage>
</organism>